<evidence type="ECO:0000313" key="3">
    <source>
        <dbReference type="EMBL" id="KAJ6805931.1"/>
    </source>
</evidence>
<dbReference type="EMBL" id="JANAVB010037149">
    <property type="protein sequence ID" value="KAJ6802615.1"/>
    <property type="molecule type" value="Genomic_DNA"/>
</dbReference>
<protein>
    <submittedName>
        <fullName evidence="2">Hornerin-like</fullName>
    </submittedName>
</protein>
<comment type="caution">
    <text evidence="2">The sequence shown here is derived from an EMBL/GenBank/DDBJ whole genome shotgun (WGS) entry which is preliminary data.</text>
</comment>
<dbReference type="SUPFAM" id="SSF117281">
    <property type="entry name" value="Kelch motif"/>
    <property type="match status" value="1"/>
</dbReference>
<dbReference type="SMART" id="SM00256">
    <property type="entry name" value="FBOX"/>
    <property type="match status" value="1"/>
</dbReference>
<dbReference type="SUPFAM" id="SSF81383">
    <property type="entry name" value="F-box domain"/>
    <property type="match status" value="1"/>
</dbReference>
<dbReference type="InterPro" id="IPR036047">
    <property type="entry name" value="F-box-like_dom_sf"/>
</dbReference>
<dbReference type="InterPro" id="IPR001810">
    <property type="entry name" value="F-box_dom"/>
</dbReference>
<proteinExistence type="predicted"/>
<dbReference type="Gene3D" id="1.20.1280.50">
    <property type="match status" value="1"/>
</dbReference>
<dbReference type="AlphaFoldDB" id="A0AAX6EF36"/>
<dbReference type="Proteomes" id="UP001140949">
    <property type="component" value="Unassembled WGS sequence"/>
</dbReference>
<reference evidence="2" key="2">
    <citation type="submission" date="2023-04" db="EMBL/GenBank/DDBJ databases">
        <authorList>
            <person name="Bruccoleri R.E."/>
            <person name="Oakeley E.J."/>
            <person name="Faust A.-M."/>
            <person name="Dessus-Babus S."/>
            <person name="Altorfer M."/>
            <person name="Burckhardt D."/>
            <person name="Oertli M."/>
            <person name="Naumann U."/>
            <person name="Petersen F."/>
            <person name="Wong J."/>
        </authorList>
    </citation>
    <scope>NUCLEOTIDE SEQUENCE</scope>
    <source>
        <strain evidence="2">GSM-AAB239-AS_SAM_17_03QT</strain>
        <tissue evidence="2">Leaf</tissue>
    </source>
</reference>
<reference evidence="2" key="1">
    <citation type="journal article" date="2023" name="GigaByte">
        <title>Genome assembly of the bearded iris, Iris pallida Lam.</title>
        <authorList>
            <person name="Bruccoleri R.E."/>
            <person name="Oakeley E.J."/>
            <person name="Faust A.M.E."/>
            <person name="Altorfer M."/>
            <person name="Dessus-Babus S."/>
            <person name="Burckhardt D."/>
            <person name="Oertli M."/>
            <person name="Naumann U."/>
            <person name="Petersen F."/>
            <person name="Wong J."/>
        </authorList>
    </citation>
    <scope>NUCLEOTIDE SEQUENCE</scope>
    <source>
        <strain evidence="2">GSM-AAB239-AS_SAM_17_03QT</strain>
    </source>
</reference>
<sequence length="392" mass="42436">MDPNPEPGSSWTRLSWDLTDLILSLLPVGSIIRSSVVCRHWRSVVADPSFRARSTGNPWFFLHGRNSVYHKQDQAFGYDPVSDSWTRLPARSLHPDLFSGAGGFSFACGFGSGSGSETRFSYAPLPAGPWTDAPPLSFSRLNPLVGVLDDGSFLVVGGARFIGGLVDIEDRLATELYDPGAGGAWEVCAPLPAEFRSGGSSSHWLSSCVLRSRRLLVVLGTYSGLLSAFDVARREWAPVRALRPAGVLLSSLVACGEKLVLTGLCSAPPGAGGGDVEEEGCVFRLWEVDYESLSISEIAVMPRELMSLVFEESEFASLRCVGAEGLVYVFNEDHHRGYTACVCEIGRRPPCRWRKLPPLPGPLNRFHKVVAFASPINFHSLLPAPPPPPAPD</sequence>
<accession>A0AAX6EF36</accession>
<dbReference type="EMBL" id="JANAVB010035020">
    <property type="protein sequence ID" value="KAJ6805931.1"/>
    <property type="molecule type" value="Genomic_DNA"/>
</dbReference>
<organism evidence="2 4">
    <name type="scientific">Iris pallida</name>
    <name type="common">Sweet iris</name>
    <dbReference type="NCBI Taxonomy" id="29817"/>
    <lineage>
        <taxon>Eukaryota</taxon>
        <taxon>Viridiplantae</taxon>
        <taxon>Streptophyta</taxon>
        <taxon>Embryophyta</taxon>
        <taxon>Tracheophyta</taxon>
        <taxon>Spermatophyta</taxon>
        <taxon>Magnoliopsida</taxon>
        <taxon>Liliopsida</taxon>
        <taxon>Asparagales</taxon>
        <taxon>Iridaceae</taxon>
        <taxon>Iridoideae</taxon>
        <taxon>Irideae</taxon>
        <taxon>Iris</taxon>
    </lineage>
</organism>
<evidence type="ECO:0000313" key="2">
    <source>
        <dbReference type="EMBL" id="KAJ6802615.1"/>
    </source>
</evidence>
<evidence type="ECO:0000259" key="1">
    <source>
        <dbReference type="SMART" id="SM00256"/>
    </source>
</evidence>
<name>A0AAX6EF36_IRIPA</name>
<dbReference type="Gene3D" id="2.120.10.80">
    <property type="entry name" value="Kelch-type beta propeller"/>
    <property type="match status" value="1"/>
</dbReference>
<dbReference type="PANTHER" id="PTHR47712">
    <property type="entry name" value="OS09G0555300 PROTEIN"/>
    <property type="match status" value="1"/>
</dbReference>
<feature type="domain" description="F-box" evidence="1">
    <location>
        <begin position="14"/>
        <end position="54"/>
    </location>
</feature>
<dbReference type="Pfam" id="PF00646">
    <property type="entry name" value="F-box"/>
    <property type="match status" value="1"/>
</dbReference>
<keyword evidence="4" id="KW-1185">Reference proteome</keyword>
<dbReference type="InterPro" id="IPR015915">
    <property type="entry name" value="Kelch-typ_b-propeller"/>
</dbReference>
<evidence type="ECO:0000313" key="4">
    <source>
        <dbReference type="Proteomes" id="UP001140949"/>
    </source>
</evidence>
<dbReference type="PANTHER" id="PTHR47712:SF3">
    <property type="entry name" value="F-BOX DOMAIN-CONTAINING PROTEIN"/>
    <property type="match status" value="1"/>
</dbReference>
<gene>
    <name evidence="3" type="ORF">M6B38_176570</name>
    <name evidence="2" type="ORF">M6B38_191830</name>
</gene>